<dbReference type="Pfam" id="PF02829">
    <property type="entry name" value="3H"/>
    <property type="match status" value="1"/>
</dbReference>
<keyword evidence="1" id="KW-0479">Metal-binding</keyword>
<dbReference type="RefSeq" id="WP_154518096.1">
    <property type="nucleotide sequence ID" value="NZ_VUMT01000005.1"/>
</dbReference>
<sequence length="170" mass="18934">MTGETRRTKIIELLSNSSCPLAGDKLAEQLGVSRQVIVQDIALLRAANYMIMSTNRGYLMYPQHTSSYSRIFTVSHTTDQIADELYTIIDCGGHVRNVIIEHNIYGSITASLNLSSRRDVDAFIDKLKSSNSAPLKELSNNIHSHTVDADNNETLDLIEQSLVQKGYFIS</sequence>
<comment type="caution">
    <text evidence="4">The sequence shown here is derived from an EMBL/GenBank/DDBJ whole genome shotgun (WGS) entry which is preliminary data.</text>
</comment>
<dbReference type="PIRSF" id="PIRSF037847">
    <property type="entry name" value="NiaR"/>
    <property type="match status" value="1"/>
</dbReference>
<evidence type="ECO:0000313" key="4">
    <source>
        <dbReference type="EMBL" id="MSS63213.1"/>
    </source>
</evidence>
<feature type="domain" description="Helix-turn-helix type 11" evidence="3">
    <location>
        <begin position="6"/>
        <end position="58"/>
    </location>
</feature>
<dbReference type="PANTHER" id="PTHR40068:SF1">
    <property type="entry name" value="TRANSCRIPTION REPRESSOR NIAR-RELATED"/>
    <property type="match status" value="1"/>
</dbReference>
<dbReference type="PANTHER" id="PTHR40068">
    <property type="entry name" value="TRANSCRIPTION REPRESSOR NIAR-RELATED"/>
    <property type="match status" value="1"/>
</dbReference>
<dbReference type="InterPro" id="IPR035922">
    <property type="entry name" value="3H_dom_sf"/>
</dbReference>
<reference evidence="4 5" key="1">
    <citation type="submission" date="2019-08" db="EMBL/GenBank/DDBJ databases">
        <title>In-depth cultivation of the pig gut microbiome towards novel bacterial diversity and tailored functional studies.</title>
        <authorList>
            <person name="Wylensek D."/>
            <person name="Hitch T.C.A."/>
            <person name="Clavel T."/>
        </authorList>
    </citation>
    <scope>NUCLEOTIDE SEQUENCE [LARGE SCALE GENOMIC DNA]</scope>
    <source>
        <strain evidence="4 5">WCA-693-APC-MOT-I</strain>
    </source>
</reference>
<dbReference type="InterPro" id="IPR036390">
    <property type="entry name" value="WH_DNA-bd_sf"/>
</dbReference>
<dbReference type="SUPFAM" id="SSF46785">
    <property type="entry name" value="Winged helix' DNA-binding domain"/>
    <property type="match status" value="1"/>
</dbReference>
<dbReference type="Proteomes" id="UP000482209">
    <property type="component" value="Unassembled WGS sequence"/>
</dbReference>
<feature type="binding site" evidence="1">
    <location>
        <position position="76"/>
    </location>
    <ligand>
        <name>Ni(2+)</name>
        <dbReference type="ChEBI" id="CHEBI:49786"/>
    </ligand>
</feature>
<feature type="binding site" evidence="1">
    <location>
        <position position="143"/>
    </location>
    <ligand>
        <name>Ni(2+)</name>
        <dbReference type="ChEBI" id="CHEBI:49786"/>
    </ligand>
</feature>
<feature type="binding site" evidence="1">
    <location>
        <position position="145"/>
    </location>
    <ligand>
        <name>Ni(2+)</name>
        <dbReference type="ChEBI" id="CHEBI:49786"/>
    </ligand>
</feature>
<evidence type="ECO:0000259" key="2">
    <source>
        <dbReference type="Pfam" id="PF02829"/>
    </source>
</evidence>
<evidence type="ECO:0000259" key="3">
    <source>
        <dbReference type="Pfam" id="PF08279"/>
    </source>
</evidence>
<protein>
    <submittedName>
        <fullName evidence="4">Transcription repressor NadR</fullName>
    </submittedName>
</protein>
<dbReference type="InterPro" id="IPR036388">
    <property type="entry name" value="WH-like_DNA-bd_sf"/>
</dbReference>
<dbReference type="Gene3D" id="3.30.1340.20">
    <property type="entry name" value="3H domain"/>
    <property type="match status" value="1"/>
</dbReference>
<dbReference type="Pfam" id="PF08279">
    <property type="entry name" value="HTH_11"/>
    <property type="match status" value="1"/>
</dbReference>
<dbReference type="SUPFAM" id="SSF75500">
    <property type="entry name" value="Putative transcriptional regulator TM1602, C-terminal domain"/>
    <property type="match status" value="1"/>
</dbReference>
<dbReference type="InterPro" id="IPR004173">
    <property type="entry name" value="3H_domain"/>
</dbReference>
<gene>
    <name evidence="4" type="ORF">FYJ58_04880</name>
</gene>
<keyword evidence="1" id="KW-0533">Nickel</keyword>
<accession>A0A6L5XZ54</accession>
<name>A0A6L5XZ54_9FIRM</name>
<dbReference type="AlphaFoldDB" id="A0A6L5XZ54"/>
<dbReference type="InterPro" id="IPR013196">
    <property type="entry name" value="HTH_11"/>
</dbReference>
<evidence type="ECO:0000256" key="1">
    <source>
        <dbReference type="PIRSR" id="PIRSR037847-1"/>
    </source>
</evidence>
<dbReference type="Gene3D" id="1.10.10.10">
    <property type="entry name" value="Winged helix-like DNA-binding domain superfamily/Winged helix DNA-binding domain"/>
    <property type="match status" value="1"/>
</dbReference>
<dbReference type="GO" id="GO:0046872">
    <property type="term" value="F:metal ion binding"/>
    <property type="evidence" value="ECO:0007669"/>
    <property type="project" value="UniProtKB-KW"/>
</dbReference>
<dbReference type="InterPro" id="IPR026043">
    <property type="entry name" value="NadR"/>
</dbReference>
<dbReference type="EMBL" id="VUMT01000005">
    <property type="protein sequence ID" value="MSS63213.1"/>
    <property type="molecule type" value="Genomic_DNA"/>
</dbReference>
<feature type="domain" description="3H" evidence="2">
    <location>
        <begin position="73"/>
        <end position="167"/>
    </location>
</feature>
<keyword evidence="5" id="KW-1185">Reference proteome</keyword>
<organism evidence="4 5">
    <name type="scientific">Velocimicrobium porci</name>
    <dbReference type="NCBI Taxonomy" id="2606634"/>
    <lineage>
        <taxon>Bacteria</taxon>
        <taxon>Bacillati</taxon>
        <taxon>Bacillota</taxon>
        <taxon>Clostridia</taxon>
        <taxon>Lachnospirales</taxon>
        <taxon>Lachnospiraceae</taxon>
        <taxon>Velocimicrobium</taxon>
    </lineage>
</organism>
<evidence type="ECO:0000313" key="5">
    <source>
        <dbReference type="Proteomes" id="UP000482209"/>
    </source>
</evidence>
<feature type="binding site" evidence="1">
    <location>
        <position position="84"/>
    </location>
    <ligand>
        <name>Ni(2+)</name>
        <dbReference type="ChEBI" id="CHEBI:49786"/>
    </ligand>
</feature>
<proteinExistence type="predicted"/>